<dbReference type="InterPro" id="IPR047650">
    <property type="entry name" value="Transpos_IS110"/>
</dbReference>
<dbReference type="Proteomes" id="UP000229970">
    <property type="component" value="Unassembled WGS sequence"/>
</dbReference>
<dbReference type="AlphaFoldDB" id="A0A2N9XML1"/>
<organism evidence="3 4">
    <name type="scientific">Snodgrassella alvi</name>
    <dbReference type="NCBI Taxonomy" id="1196083"/>
    <lineage>
        <taxon>Bacteria</taxon>
        <taxon>Pseudomonadati</taxon>
        <taxon>Pseudomonadota</taxon>
        <taxon>Betaproteobacteria</taxon>
        <taxon>Neisseriales</taxon>
        <taxon>Neisseriaceae</taxon>
        <taxon>Snodgrassella</taxon>
    </lineage>
</organism>
<dbReference type="GO" id="GO:0004803">
    <property type="term" value="F:transposase activity"/>
    <property type="evidence" value="ECO:0007669"/>
    <property type="project" value="InterPro"/>
</dbReference>
<dbReference type="GO" id="GO:0006313">
    <property type="term" value="P:DNA transposition"/>
    <property type="evidence" value="ECO:0007669"/>
    <property type="project" value="InterPro"/>
</dbReference>
<dbReference type="EMBL" id="MEIP01000009">
    <property type="protein sequence ID" value="PIT49566.1"/>
    <property type="molecule type" value="Genomic_DNA"/>
</dbReference>
<evidence type="ECO:0000259" key="2">
    <source>
        <dbReference type="Pfam" id="PF02371"/>
    </source>
</evidence>
<proteinExistence type="predicted"/>
<evidence type="ECO:0000313" key="3">
    <source>
        <dbReference type="EMBL" id="PIT49566.1"/>
    </source>
</evidence>
<gene>
    <name evidence="3" type="ORF">BHC46_01380</name>
</gene>
<protein>
    <submittedName>
        <fullName evidence="3">Uncharacterized protein</fullName>
    </submittedName>
</protein>
<dbReference type="Pfam" id="PF02371">
    <property type="entry name" value="Transposase_20"/>
    <property type="match status" value="1"/>
</dbReference>
<feature type="domain" description="Transposase IS110-like N-terminal" evidence="1">
    <location>
        <begin position="4"/>
        <end position="144"/>
    </location>
</feature>
<reference evidence="3 4" key="1">
    <citation type="journal article" date="2017" name="MBio">
        <title>Type VI secretion-mediated competition in the bee gut microbiome.</title>
        <authorList>
            <person name="Steele M.I."/>
            <person name="Kwong W.K."/>
            <person name="Powell J.E."/>
            <person name="Whiteley M."/>
            <person name="Moran N.A."/>
        </authorList>
    </citation>
    <scope>NUCLEOTIDE SEQUENCE [LARGE SCALE GENOMIC DNA]</scope>
    <source>
        <strain evidence="3 4">Ruf1-X</strain>
    </source>
</reference>
<comment type="caution">
    <text evidence="3">The sequence shown here is derived from an EMBL/GenBank/DDBJ whole genome shotgun (WGS) entry which is preliminary data.</text>
</comment>
<accession>A0A2N9XML1</accession>
<dbReference type="NCBIfam" id="NF033542">
    <property type="entry name" value="transpos_IS110"/>
    <property type="match status" value="1"/>
</dbReference>
<evidence type="ECO:0000259" key="1">
    <source>
        <dbReference type="Pfam" id="PF01548"/>
    </source>
</evidence>
<name>A0A2N9XML1_9NEIS</name>
<dbReference type="PANTHER" id="PTHR33055:SF3">
    <property type="entry name" value="PUTATIVE TRANSPOSASE FOR IS117-RELATED"/>
    <property type="match status" value="1"/>
</dbReference>
<dbReference type="GO" id="GO:0003677">
    <property type="term" value="F:DNA binding"/>
    <property type="evidence" value="ECO:0007669"/>
    <property type="project" value="InterPro"/>
</dbReference>
<dbReference type="RefSeq" id="WP_100138751.1">
    <property type="nucleotide sequence ID" value="NZ_MEIP01000009.1"/>
</dbReference>
<dbReference type="PANTHER" id="PTHR33055">
    <property type="entry name" value="TRANSPOSASE FOR INSERTION SEQUENCE ELEMENT IS1111A"/>
    <property type="match status" value="1"/>
</dbReference>
<feature type="domain" description="Transposase IS116/IS110/IS902 C-terminal" evidence="2">
    <location>
        <begin position="189"/>
        <end position="267"/>
    </location>
</feature>
<dbReference type="Pfam" id="PF01548">
    <property type="entry name" value="DEDD_Tnp_IS110"/>
    <property type="match status" value="1"/>
</dbReference>
<dbReference type="InterPro" id="IPR003346">
    <property type="entry name" value="Transposase_20"/>
</dbReference>
<sequence length="311" mass="34812">MTYVGIDVSKKTLDCCVLDADNEVYLKVQNSQGGYDELMSLLVLYDDVHVCLEATGSYWQSLVEFLAANDVRVSVENPAKIHYFAKASMLRMKSDKRDALLIADYCKVMTPRLYITVAAAVAELKLLVGMYQRLKKQKISERVKLLEAPALVKPLINSNIEHFNNQLLETKEMLKAFFRSNADLAHKHEILQTIPGIGFSSGVVLLSILASGYTFESANQFVAYLGLNPRKMESGTALKGRERISKIGKPEYRAALYMPAVVAYSKNLYPDIVTRLQSNGKTPKVIIVALMRKLAIYAYTVYKTNSAYVAK</sequence>
<evidence type="ECO:0000313" key="4">
    <source>
        <dbReference type="Proteomes" id="UP000229970"/>
    </source>
</evidence>
<dbReference type="InterPro" id="IPR002525">
    <property type="entry name" value="Transp_IS110-like_N"/>
</dbReference>